<accession>A0A093VDC1</accession>
<dbReference type="GO" id="GO:0003924">
    <property type="term" value="F:GTPase activity"/>
    <property type="evidence" value="ECO:0007669"/>
    <property type="project" value="InterPro"/>
</dbReference>
<reference evidence="3" key="1">
    <citation type="journal article" date="2014" name="PLoS Genet.">
        <title>Signature Gene Expression Reveals Novel Clues to the Molecular Mechanisms of Dimorphic Transition in Penicillium marneffei.</title>
        <authorList>
            <person name="Yang E."/>
            <person name="Wang G."/>
            <person name="Cai J."/>
            <person name="Woo P.C."/>
            <person name="Lau S.K."/>
            <person name="Yuen K.-Y."/>
            <person name="Chow W.-N."/>
            <person name="Lin X."/>
        </authorList>
    </citation>
    <scope>NUCLEOTIDE SEQUENCE [LARGE SCALE GENOMIC DNA]</scope>
    <source>
        <strain evidence="3">PM1</strain>
    </source>
</reference>
<dbReference type="SUPFAM" id="SSF52540">
    <property type="entry name" value="P-loop containing nucleoside triphosphate hydrolases"/>
    <property type="match status" value="1"/>
</dbReference>
<dbReference type="GO" id="GO:0005739">
    <property type="term" value="C:mitochondrion"/>
    <property type="evidence" value="ECO:0007669"/>
    <property type="project" value="TreeGrafter"/>
</dbReference>
<sequence>MVVHMSDHHGSLADPALLDKIDKLFACNVGEYINLPQLVVVGDQSSGKSSVLEGLTRLAFPRDSGLCSNATNASQLREWKVTDLQSLDVTAFSKMMTEVHALMGLSISKEDSLPTFSSNVLRLEICGPEEDHLSVIDVPGIFRNTTPGVTTKEDKDMVRGMVLEYMRNPRSIMLTVVPANVDIATQEIIDMAREVDPEGNRTLGVLTKPDLVDKGQMELHEGITDRDAAEENFRLTAPWNIISKDRFGIRALKTRLQETVTANAREAFPHVAKSPEIAKNELQSLGAERDTQEQQLAYLLGIMASFQDITQKALSTNYSYSGFFDSHTELRFATRIVNRNDNFSTDMALWGHKYKFAQDSDEDNDSDSEVNHDDDDGMDDFLAPAEVAKLEIRKVSDVPDLEDLLHNMEIHDVITPRTQIRSWIENQYRNSRGFEIGTLNVTLISTTMKQQSDHWTSIAHGYISDVVTMTHRFILTALDIACPDDRVRRNLMSVLMERLLDRYKNAIDKVNFLLNVERSGTPLTLNHYLNSNIEKCRQKRFSSVVAKKTFNDNSHGKVVRLEDITHQHHMSNETHAVQEIHDILQSYYKVARKRFVDNICLHAVDYHLVTDPETPMGLFSPSFVGSLSKEQLEDIAGEEGALKRKRRQLGKKIKDLQEARKVLF</sequence>
<proteinExistence type="predicted"/>
<dbReference type="GO" id="GO:0000266">
    <property type="term" value="P:mitochondrial fission"/>
    <property type="evidence" value="ECO:0007669"/>
    <property type="project" value="TreeGrafter"/>
</dbReference>
<dbReference type="Pfam" id="PF00350">
    <property type="entry name" value="Dynamin_N"/>
    <property type="match status" value="1"/>
</dbReference>
<dbReference type="EMBL" id="JPOX01000026">
    <property type="protein sequence ID" value="KFX44721.1"/>
    <property type="molecule type" value="Genomic_DNA"/>
</dbReference>
<evidence type="ECO:0000259" key="2">
    <source>
        <dbReference type="PROSITE" id="PS51718"/>
    </source>
</evidence>
<dbReference type="eggNOG" id="KOG0446">
    <property type="taxonomic scope" value="Eukaryota"/>
</dbReference>
<dbReference type="PRINTS" id="PR00195">
    <property type="entry name" value="DYNAMIN"/>
</dbReference>
<organism evidence="3">
    <name type="scientific">Talaromyces marneffei PM1</name>
    <dbReference type="NCBI Taxonomy" id="1077442"/>
    <lineage>
        <taxon>Eukaryota</taxon>
        <taxon>Fungi</taxon>
        <taxon>Dikarya</taxon>
        <taxon>Ascomycota</taxon>
        <taxon>Pezizomycotina</taxon>
        <taxon>Eurotiomycetes</taxon>
        <taxon>Eurotiomycetidae</taxon>
        <taxon>Eurotiales</taxon>
        <taxon>Trichocomaceae</taxon>
        <taxon>Talaromyces</taxon>
        <taxon>Talaromyces sect. Talaromyces</taxon>
    </lineage>
</organism>
<dbReference type="GO" id="GO:0006897">
    <property type="term" value="P:endocytosis"/>
    <property type="evidence" value="ECO:0007669"/>
    <property type="project" value="TreeGrafter"/>
</dbReference>
<dbReference type="Gene3D" id="3.40.50.300">
    <property type="entry name" value="P-loop containing nucleotide triphosphate hydrolases"/>
    <property type="match status" value="1"/>
</dbReference>
<dbReference type="HOGENOM" id="CLU_008964_7_2_1"/>
<dbReference type="GO" id="GO:0016559">
    <property type="term" value="P:peroxisome fission"/>
    <property type="evidence" value="ECO:0007669"/>
    <property type="project" value="TreeGrafter"/>
</dbReference>
<feature type="domain" description="GED" evidence="1">
    <location>
        <begin position="577"/>
        <end position="664"/>
    </location>
</feature>
<dbReference type="AlphaFoldDB" id="A0A093VDC1"/>
<dbReference type="GO" id="GO:0005874">
    <property type="term" value="C:microtubule"/>
    <property type="evidence" value="ECO:0007669"/>
    <property type="project" value="TreeGrafter"/>
</dbReference>
<dbReference type="Gene3D" id="1.20.120.1240">
    <property type="entry name" value="Dynamin, middle domain"/>
    <property type="match status" value="1"/>
</dbReference>
<dbReference type="GO" id="GO:0048312">
    <property type="term" value="P:intracellular distribution of mitochondria"/>
    <property type="evidence" value="ECO:0007669"/>
    <property type="project" value="TreeGrafter"/>
</dbReference>
<dbReference type="InterPro" id="IPR022812">
    <property type="entry name" value="Dynamin"/>
</dbReference>
<dbReference type="PANTHER" id="PTHR11566">
    <property type="entry name" value="DYNAMIN"/>
    <property type="match status" value="1"/>
</dbReference>
<dbReference type="InterPro" id="IPR045063">
    <property type="entry name" value="Dynamin_N"/>
</dbReference>
<dbReference type="SMART" id="SM00053">
    <property type="entry name" value="DYNc"/>
    <property type="match status" value="1"/>
</dbReference>
<dbReference type="CDD" id="cd08771">
    <property type="entry name" value="DLP_1"/>
    <property type="match status" value="1"/>
</dbReference>
<comment type="caution">
    <text evidence="3">The sequence shown here is derived from an EMBL/GenBank/DDBJ whole genome shotgun (WGS) entry which is preliminary data.</text>
</comment>
<dbReference type="GO" id="GO:0005525">
    <property type="term" value="F:GTP binding"/>
    <property type="evidence" value="ECO:0007669"/>
    <property type="project" value="InterPro"/>
</dbReference>
<dbReference type="GO" id="GO:0008017">
    <property type="term" value="F:microtubule binding"/>
    <property type="evidence" value="ECO:0007669"/>
    <property type="project" value="TreeGrafter"/>
</dbReference>
<gene>
    <name evidence="3" type="ORF">GQ26_0260020</name>
</gene>
<dbReference type="Pfam" id="PF02212">
    <property type="entry name" value="GED"/>
    <property type="match status" value="1"/>
</dbReference>
<dbReference type="InterPro" id="IPR020850">
    <property type="entry name" value="GED_dom"/>
</dbReference>
<evidence type="ECO:0000313" key="3">
    <source>
        <dbReference type="EMBL" id="KFX44721.1"/>
    </source>
</evidence>
<dbReference type="PROSITE" id="PS51718">
    <property type="entry name" value="G_DYNAMIN_2"/>
    <property type="match status" value="1"/>
</dbReference>
<dbReference type="PANTHER" id="PTHR11566:SF215">
    <property type="entry name" value="DYNAMIN GTPASE"/>
    <property type="match status" value="1"/>
</dbReference>
<dbReference type="PROSITE" id="PS51388">
    <property type="entry name" value="GED"/>
    <property type="match status" value="1"/>
</dbReference>
<dbReference type="InterPro" id="IPR030381">
    <property type="entry name" value="G_DYNAMIN_dom"/>
</dbReference>
<name>A0A093VDC1_TALMA</name>
<feature type="domain" description="Dynamin-type G" evidence="2">
    <location>
        <begin position="32"/>
        <end position="307"/>
    </location>
</feature>
<evidence type="ECO:0000259" key="1">
    <source>
        <dbReference type="PROSITE" id="PS51388"/>
    </source>
</evidence>
<protein>
    <submittedName>
        <fullName evidence="3">Interferon-induced GTP-binding protein Mx1</fullName>
    </submittedName>
</protein>
<dbReference type="InterPro" id="IPR027417">
    <property type="entry name" value="P-loop_NTPase"/>
</dbReference>
<dbReference type="InterPro" id="IPR001401">
    <property type="entry name" value="Dynamin_GTPase"/>
</dbReference>
<dbReference type="InterPro" id="IPR003130">
    <property type="entry name" value="GED"/>
</dbReference>
<dbReference type="GO" id="GO:0016020">
    <property type="term" value="C:membrane"/>
    <property type="evidence" value="ECO:0007669"/>
    <property type="project" value="TreeGrafter"/>
</dbReference>